<sequence length="43" mass="4667">MRHVFPSTSRTKEIAQAHLFAGPKQGAELDGLTRGELPLHDPG</sequence>
<protein>
    <submittedName>
        <fullName evidence="2">Uncharacterized protein</fullName>
    </submittedName>
</protein>
<accession>A0ABT3J6B0</accession>
<dbReference type="EMBL" id="JAPDOG010000014">
    <property type="protein sequence ID" value="MCW3782934.1"/>
    <property type="molecule type" value="Genomic_DNA"/>
</dbReference>
<evidence type="ECO:0000313" key="2">
    <source>
        <dbReference type="EMBL" id="MCW3782934.1"/>
    </source>
</evidence>
<dbReference type="Proteomes" id="UP001207582">
    <property type="component" value="Unassembled WGS sequence"/>
</dbReference>
<feature type="region of interest" description="Disordered" evidence="1">
    <location>
        <begin position="20"/>
        <end position="43"/>
    </location>
</feature>
<organism evidence="2 3">
    <name type="scientific">Defluviimonas salinarum</name>
    <dbReference type="NCBI Taxonomy" id="2992147"/>
    <lineage>
        <taxon>Bacteria</taxon>
        <taxon>Pseudomonadati</taxon>
        <taxon>Pseudomonadota</taxon>
        <taxon>Alphaproteobacteria</taxon>
        <taxon>Rhodobacterales</taxon>
        <taxon>Paracoccaceae</taxon>
        <taxon>Albidovulum</taxon>
    </lineage>
</organism>
<comment type="caution">
    <text evidence="2">The sequence shown here is derived from an EMBL/GenBank/DDBJ whole genome shotgun (WGS) entry which is preliminary data.</text>
</comment>
<dbReference type="RefSeq" id="WP_264772568.1">
    <property type="nucleotide sequence ID" value="NZ_JAPDOG010000014.1"/>
</dbReference>
<proteinExistence type="predicted"/>
<evidence type="ECO:0000256" key="1">
    <source>
        <dbReference type="SAM" id="MobiDB-lite"/>
    </source>
</evidence>
<gene>
    <name evidence="2" type="ORF">OM960_15395</name>
</gene>
<feature type="compositionally biased region" description="Basic and acidic residues" evidence="1">
    <location>
        <begin position="31"/>
        <end position="43"/>
    </location>
</feature>
<evidence type="ECO:0000313" key="3">
    <source>
        <dbReference type="Proteomes" id="UP001207582"/>
    </source>
</evidence>
<keyword evidence="3" id="KW-1185">Reference proteome</keyword>
<reference evidence="2 3" key="1">
    <citation type="submission" date="2022-10" db="EMBL/GenBank/DDBJ databases">
        <title>Defluviimonas sp. CAU 1641 isolated from mud.</title>
        <authorList>
            <person name="Kim W."/>
        </authorList>
    </citation>
    <scope>NUCLEOTIDE SEQUENCE [LARGE SCALE GENOMIC DNA]</scope>
    <source>
        <strain evidence="2 3">CAU 1641</strain>
    </source>
</reference>
<name>A0ABT3J6B0_9RHOB</name>